<feature type="compositionally biased region" description="Basic residues" evidence="1">
    <location>
        <begin position="795"/>
        <end position="805"/>
    </location>
</feature>
<evidence type="ECO:0000313" key="3">
    <source>
        <dbReference type="Proteomes" id="UP000756346"/>
    </source>
</evidence>
<organism evidence="2 3">
    <name type="scientific">Microdochium trichocladiopsis</name>
    <dbReference type="NCBI Taxonomy" id="1682393"/>
    <lineage>
        <taxon>Eukaryota</taxon>
        <taxon>Fungi</taxon>
        <taxon>Dikarya</taxon>
        <taxon>Ascomycota</taxon>
        <taxon>Pezizomycotina</taxon>
        <taxon>Sordariomycetes</taxon>
        <taxon>Xylariomycetidae</taxon>
        <taxon>Xylariales</taxon>
        <taxon>Microdochiaceae</taxon>
        <taxon>Microdochium</taxon>
    </lineage>
</organism>
<feature type="region of interest" description="Disordered" evidence="1">
    <location>
        <begin position="303"/>
        <end position="403"/>
    </location>
</feature>
<dbReference type="InterPro" id="IPR035979">
    <property type="entry name" value="RBD_domain_sf"/>
</dbReference>
<feature type="compositionally biased region" description="Basic and acidic residues" evidence="1">
    <location>
        <begin position="815"/>
        <end position="829"/>
    </location>
</feature>
<feature type="compositionally biased region" description="Polar residues" evidence="1">
    <location>
        <begin position="393"/>
        <end position="403"/>
    </location>
</feature>
<sequence>MAAESARSAGPPPPPTYWGFQEFYQAEPPVNFFKHVPPDSLALFSTERGKRQFKAVANPDWKRTCYAWPAEKIAHVCHSIRQEFPAESKYLRPIRSYCDLYNYWDAHDIYHYGAQNLNNIINRMIQENEYFLPELCEGARPEFEGWVNQMLADSRFEQRLKIWNDPVSSDILSTIDYARQAELNDLESFYLPVLREVLWKKHVSLQNRSPVLSQLKLHGQASSPTSDNASNTSAAVKSQTSKRPLVVDGTSASAARRRQNNSWLTDYAMKNLPSHAPHHVQLGLTRAKAGLVPLTFAEIPPRPEHGGFPLSTSHNVPFSTPRPHQTPLHQNTLSSTQRHSRTPSASHAWQARLSSRSVTTPHSGYQTPFLPAGLSTAGPRPLPNPPQRQPGQSTPRDVSSSVTAHPVAPIVAAYGPGPSEFPVQVGRFPSDSQSSQPRSSPAPYRRDASGADGRWQAIGNDNLHGVKHAFSKKRNGSNVTSSRGSLSSARHNSINDANHQFHRRSSTHYHDCVNVGRTMDERFGVCQCVKCEALSRTILVTLDLAPHNFGKSRTQSPRFAEDGPAKLHEIFSRFGDIEDIDIFPSRDSAEIRFLAPGSNHVAISETNKDFQPLFNRELNVYYPYDSYHNKNKPARPDSNFVTAGFPNSASGKGTSAKASPASCSFTAEESLVPLTQRQTSKSSNGQSFSSSDTLANSKIDSPKVLSPQPPTDVSTTEGGGNCTDKGEATSSDAAQASKQPSGSTTVSKGKYLEKKLNTPLPKSVGPSMSTASTTQAATSIAPSTTSSTTTADRKAKTKASKKGKKIQSAPQPDATPERKQTRSTADRSA</sequence>
<dbReference type="SUPFAM" id="SSF54928">
    <property type="entry name" value="RNA-binding domain, RBD"/>
    <property type="match status" value="1"/>
</dbReference>
<feature type="region of interest" description="Disordered" evidence="1">
    <location>
        <begin position="674"/>
        <end position="829"/>
    </location>
</feature>
<evidence type="ECO:0000313" key="2">
    <source>
        <dbReference type="EMBL" id="KAH7037148.1"/>
    </source>
</evidence>
<gene>
    <name evidence="2" type="ORF">B0I36DRAFT_358892</name>
</gene>
<feature type="region of interest" description="Disordered" evidence="1">
    <location>
        <begin position="421"/>
        <end position="491"/>
    </location>
</feature>
<proteinExistence type="predicted"/>
<dbReference type="GO" id="GO:0003676">
    <property type="term" value="F:nucleic acid binding"/>
    <property type="evidence" value="ECO:0007669"/>
    <property type="project" value="InterPro"/>
</dbReference>
<feature type="compositionally biased region" description="Low complexity" evidence="1">
    <location>
        <begin position="680"/>
        <end position="691"/>
    </location>
</feature>
<reference evidence="2" key="1">
    <citation type="journal article" date="2021" name="Nat. Commun.">
        <title>Genetic determinants of endophytism in the Arabidopsis root mycobiome.</title>
        <authorList>
            <person name="Mesny F."/>
            <person name="Miyauchi S."/>
            <person name="Thiergart T."/>
            <person name="Pickel B."/>
            <person name="Atanasova L."/>
            <person name="Karlsson M."/>
            <person name="Huettel B."/>
            <person name="Barry K.W."/>
            <person name="Haridas S."/>
            <person name="Chen C."/>
            <person name="Bauer D."/>
            <person name="Andreopoulos W."/>
            <person name="Pangilinan J."/>
            <person name="LaButti K."/>
            <person name="Riley R."/>
            <person name="Lipzen A."/>
            <person name="Clum A."/>
            <person name="Drula E."/>
            <person name="Henrissat B."/>
            <person name="Kohler A."/>
            <person name="Grigoriev I.V."/>
            <person name="Martin F.M."/>
            <person name="Hacquard S."/>
        </authorList>
    </citation>
    <scope>NUCLEOTIDE SEQUENCE</scope>
    <source>
        <strain evidence="2">MPI-CAGE-CH-0230</strain>
    </source>
</reference>
<dbReference type="RefSeq" id="XP_046016269.1">
    <property type="nucleotide sequence ID" value="XM_046158037.1"/>
</dbReference>
<feature type="compositionally biased region" description="Basic residues" evidence="1">
    <location>
        <begin position="465"/>
        <end position="475"/>
    </location>
</feature>
<feature type="compositionally biased region" description="Polar residues" evidence="1">
    <location>
        <begin position="728"/>
        <end position="747"/>
    </location>
</feature>
<keyword evidence="3" id="KW-1185">Reference proteome</keyword>
<dbReference type="Proteomes" id="UP000756346">
    <property type="component" value="Unassembled WGS sequence"/>
</dbReference>
<dbReference type="OrthoDB" id="3941926at2759"/>
<dbReference type="GeneID" id="70187583"/>
<feature type="region of interest" description="Disordered" evidence="1">
    <location>
        <begin position="216"/>
        <end position="257"/>
    </location>
</feature>
<feature type="compositionally biased region" description="Low complexity" evidence="1">
    <location>
        <begin position="769"/>
        <end position="790"/>
    </location>
</feature>
<feature type="compositionally biased region" description="Polar residues" evidence="1">
    <location>
        <begin position="476"/>
        <end position="491"/>
    </location>
</feature>
<feature type="compositionally biased region" description="Polar residues" evidence="1">
    <location>
        <begin position="220"/>
        <end position="242"/>
    </location>
</feature>
<evidence type="ECO:0000256" key="1">
    <source>
        <dbReference type="SAM" id="MobiDB-lite"/>
    </source>
</evidence>
<dbReference type="AlphaFoldDB" id="A0A9P8YFU3"/>
<protein>
    <submittedName>
        <fullName evidence="2">Uncharacterized protein</fullName>
    </submittedName>
</protein>
<accession>A0A9P8YFU3</accession>
<comment type="caution">
    <text evidence="2">The sequence shown here is derived from an EMBL/GenBank/DDBJ whole genome shotgun (WGS) entry which is preliminary data.</text>
</comment>
<feature type="compositionally biased region" description="Low complexity" evidence="1">
    <location>
        <begin position="427"/>
        <end position="443"/>
    </location>
</feature>
<name>A0A9P8YFU3_9PEZI</name>
<feature type="compositionally biased region" description="Polar residues" evidence="1">
    <location>
        <begin position="327"/>
        <end position="366"/>
    </location>
</feature>
<dbReference type="EMBL" id="JAGTJQ010000002">
    <property type="protein sequence ID" value="KAH7037148.1"/>
    <property type="molecule type" value="Genomic_DNA"/>
</dbReference>